<reference evidence="3" key="1">
    <citation type="submission" date="2019-12" db="EMBL/GenBank/DDBJ databases">
        <title>Complete genome of Terracaulis silvestris 0127_4.</title>
        <authorList>
            <person name="Vieira S."/>
            <person name="Riedel T."/>
            <person name="Sproer C."/>
            <person name="Pascual J."/>
            <person name="Boedeker C."/>
            <person name="Overmann J."/>
        </authorList>
    </citation>
    <scope>NUCLEOTIDE SEQUENCE [LARGE SCALE GENOMIC DNA]</scope>
    <source>
        <strain evidence="3">0127_4</strain>
    </source>
</reference>
<evidence type="ECO:0000259" key="1">
    <source>
        <dbReference type="Pfam" id="PF03992"/>
    </source>
</evidence>
<keyword evidence="3" id="KW-1185">Reference proteome</keyword>
<dbReference type="SUPFAM" id="SSF54909">
    <property type="entry name" value="Dimeric alpha+beta barrel"/>
    <property type="match status" value="1"/>
</dbReference>
<dbReference type="Pfam" id="PF03992">
    <property type="entry name" value="ABM"/>
    <property type="match status" value="1"/>
</dbReference>
<dbReference type="RefSeq" id="WP_158764685.1">
    <property type="nucleotide sequence ID" value="NZ_CP047045.1"/>
</dbReference>
<dbReference type="InterPro" id="IPR007138">
    <property type="entry name" value="ABM_dom"/>
</dbReference>
<feature type="domain" description="ABM" evidence="1">
    <location>
        <begin position="9"/>
        <end position="69"/>
    </location>
</feature>
<sequence>MLMRVTWGKIKSGRWDEYEGLWNAYAQRTKNTPGLKGRYLLRDSETKDAGYSISLWENEGDFDAFKKTEPNAQDMSDCFVGQYVTTICEVRGSTV</sequence>
<evidence type="ECO:0000313" key="3">
    <source>
        <dbReference type="Proteomes" id="UP000431269"/>
    </source>
</evidence>
<dbReference type="Proteomes" id="UP000431269">
    <property type="component" value="Chromosome"/>
</dbReference>
<dbReference type="AlphaFoldDB" id="A0A6I6MKK9"/>
<dbReference type="GO" id="GO:0004497">
    <property type="term" value="F:monooxygenase activity"/>
    <property type="evidence" value="ECO:0007669"/>
    <property type="project" value="UniProtKB-KW"/>
</dbReference>
<dbReference type="EMBL" id="CP047045">
    <property type="protein sequence ID" value="QGZ93686.1"/>
    <property type="molecule type" value="Genomic_DNA"/>
</dbReference>
<dbReference type="InterPro" id="IPR011008">
    <property type="entry name" value="Dimeric_a/b-barrel"/>
</dbReference>
<keyword evidence="2" id="KW-0503">Monooxygenase</keyword>
<accession>A0A6I6MKK9</accession>
<protein>
    <submittedName>
        <fullName evidence="2">Antibiotic biosynthesis monooxygenase</fullName>
    </submittedName>
</protein>
<name>A0A6I6MKK9_9CAUL</name>
<gene>
    <name evidence="2" type="ORF">DSM104635_00498</name>
</gene>
<proteinExistence type="predicted"/>
<keyword evidence="2" id="KW-0560">Oxidoreductase</keyword>
<organism evidence="2 3">
    <name type="scientific">Terricaulis silvestris</name>
    <dbReference type="NCBI Taxonomy" id="2686094"/>
    <lineage>
        <taxon>Bacteria</taxon>
        <taxon>Pseudomonadati</taxon>
        <taxon>Pseudomonadota</taxon>
        <taxon>Alphaproteobacteria</taxon>
        <taxon>Caulobacterales</taxon>
        <taxon>Caulobacteraceae</taxon>
        <taxon>Terricaulis</taxon>
    </lineage>
</organism>
<dbReference type="Gene3D" id="3.30.70.100">
    <property type="match status" value="1"/>
</dbReference>
<dbReference type="KEGG" id="tsv:DSM104635_00498"/>
<evidence type="ECO:0000313" key="2">
    <source>
        <dbReference type="EMBL" id="QGZ93686.1"/>
    </source>
</evidence>